<organism evidence="2 3">
    <name type="scientific">Viridibacillus arvi</name>
    <dbReference type="NCBI Taxonomy" id="263475"/>
    <lineage>
        <taxon>Bacteria</taxon>
        <taxon>Bacillati</taxon>
        <taxon>Bacillota</taxon>
        <taxon>Bacilli</taxon>
        <taxon>Bacillales</taxon>
        <taxon>Caryophanaceae</taxon>
        <taxon>Viridibacillus</taxon>
    </lineage>
</organism>
<name>A0A0M0LP55_9BACL</name>
<dbReference type="Gene3D" id="3.30.70.270">
    <property type="match status" value="1"/>
</dbReference>
<dbReference type="InterPro" id="IPR029016">
    <property type="entry name" value="GAF-like_dom_sf"/>
</dbReference>
<dbReference type="InterPro" id="IPR029787">
    <property type="entry name" value="Nucleotide_cyclase"/>
</dbReference>
<sequence length="624" mass="71941">MADYQQTMQNVKCQILDLWMDLIDEKLNSSEYFELLKGILLQYFGISKSEYLHLDKDTFYPVSIDAAHENITQGIPSKLLEQHLHQEYPFPSAFVDILKKKYDFADDVIVLREVNQKPFGIIIVQETADWKNFAKTKYIHDFEMLLSRVIQLIQKNIRATYEQKMNIELVRMTGIFHSSMDIDRILKALLHGVRSALPKFESKLILSNDQDRHLTVDTHTFDYMSERSSTIEAFVSGDMKIEQAEDIEWCVLNAPIKGRQGIYGVLQIFAPLNYVFGKQEKDLIMHIAETSGNALENAKLYHQSHRLVSDLQLINETSHRLNMKLNQEEMLLFLAKQLTKSFNPDEICFVLKENDVYQVTTESTAFFFENESKPYLKYVSDHFDKSTDPLFIADFSNLIADRVSLMSMMAIPIIIREKVHGFSIVLHNKPYFFSFDSFKLMQSLIRHSSLAISNTILRDQLQEMVDRDHLTKLFARKYLDRYVEVSMDKDEGGVFILLDIDNFKMINDTYGHQKGDAILVTIAQHLIDTVEGQGICARWGGEEIAIYLPNQTLLASIDLVDKIVTSVPEVTTPSVTVSSGVAAWQKNLNHNFHNVFQNADIALYEAKNNGKNQFRLFEMDDVTN</sequence>
<dbReference type="GO" id="GO:1902201">
    <property type="term" value="P:negative regulation of bacterial-type flagellum-dependent cell motility"/>
    <property type="evidence" value="ECO:0007669"/>
    <property type="project" value="TreeGrafter"/>
</dbReference>
<dbReference type="PANTHER" id="PTHR45138:SF9">
    <property type="entry name" value="DIGUANYLATE CYCLASE DGCM-RELATED"/>
    <property type="match status" value="1"/>
</dbReference>
<comment type="caution">
    <text evidence="2">The sequence shown here is derived from an EMBL/GenBank/DDBJ whole genome shotgun (WGS) entry which is preliminary data.</text>
</comment>
<dbReference type="PATRIC" id="fig|263475.3.peg.2217"/>
<dbReference type="RefSeq" id="WP_053416635.1">
    <property type="nucleotide sequence ID" value="NZ_LILB01000001.1"/>
</dbReference>
<dbReference type="InterPro" id="IPR050469">
    <property type="entry name" value="Diguanylate_Cyclase"/>
</dbReference>
<evidence type="ECO:0000313" key="2">
    <source>
        <dbReference type="EMBL" id="KOO52473.1"/>
    </source>
</evidence>
<dbReference type="CDD" id="cd01949">
    <property type="entry name" value="GGDEF"/>
    <property type="match status" value="1"/>
</dbReference>
<dbReference type="AlphaFoldDB" id="A0A0M0LP55"/>
<accession>A0A0M0LP55</accession>
<dbReference type="GO" id="GO:0005886">
    <property type="term" value="C:plasma membrane"/>
    <property type="evidence" value="ECO:0007669"/>
    <property type="project" value="TreeGrafter"/>
</dbReference>
<dbReference type="PROSITE" id="PS50887">
    <property type="entry name" value="GGDEF"/>
    <property type="match status" value="1"/>
</dbReference>
<proteinExistence type="predicted"/>
<keyword evidence="3" id="KW-1185">Reference proteome</keyword>
<dbReference type="GeneID" id="301136204"/>
<protein>
    <recommendedName>
        <fullName evidence="1">GGDEF domain-containing protein</fullName>
    </recommendedName>
</protein>
<dbReference type="InterPro" id="IPR043128">
    <property type="entry name" value="Rev_trsase/Diguanyl_cyclase"/>
</dbReference>
<dbReference type="NCBIfam" id="TIGR00254">
    <property type="entry name" value="GGDEF"/>
    <property type="match status" value="1"/>
</dbReference>
<reference evidence="3" key="1">
    <citation type="submission" date="2015-08" db="EMBL/GenBank/DDBJ databases">
        <title>Fjat-10028 dsm 16317.</title>
        <authorList>
            <person name="Liu B."/>
            <person name="Wang J."/>
            <person name="Zhu Y."/>
            <person name="Liu G."/>
            <person name="Chen Q."/>
            <person name="Chen Z."/>
            <person name="Lan J."/>
            <person name="Che J."/>
            <person name="Ge C."/>
            <person name="Shi H."/>
            <person name="Pan Z."/>
            <person name="Liu X."/>
        </authorList>
    </citation>
    <scope>NUCLEOTIDE SEQUENCE [LARGE SCALE GENOMIC DNA]</scope>
    <source>
        <strain evidence="3">DSM 16317</strain>
    </source>
</reference>
<dbReference type="GO" id="GO:0043709">
    <property type="term" value="P:cell adhesion involved in single-species biofilm formation"/>
    <property type="evidence" value="ECO:0007669"/>
    <property type="project" value="TreeGrafter"/>
</dbReference>
<dbReference type="STRING" id="263475.AMD00_08795"/>
<gene>
    <name evidence="2" type="ORF">AMD00_08795</name>
</gene>
<dbReference type="EMBL" id="LILB01000001">
    <property type="protein sequence ID" value="KOO52473.1"/>
    <property type="molecule type" value="Genomic_DNA"/>
</dbReference>
<dbReference type="Proteomes" id="UP000036867">
    <property type="component" value="Unassembled WGS sequence"/>
</dbReference>
<dbReference type="OrthoDB" id="9759607at2"/>
<dbReference type="SMART" id="SM00267">
    <property type="entry name" value="GGDEF"/>
    <property type="match status" value="1"/>
</dbReference>
<dbReference type="GO" id="GO:0052621">
    <property type="term" value="F:diguanylate cyclase activity"/>
    <property type="evidence" value="ECO:0007669"/>
    <property type="project" value="TreeGrafter"/>
</dbReference>
<feature type="domain" description="GGDEF" evidence="1">
    <location>
        <begin position="491"/>
        <end position="619"/>
    </location>
</feature>
<dbReference type="InterPro" id="IPR000160">
    <property type="entry name" value="GGDEF_dom"/>
</dbReference>
<dbReference type="Pfam" id="PF00990">
    <property type="entry name" value="GGDEF"/>
    <property type="match status" value="1"/>
</dbReference>
<dbReference type="PANTHER" id="PTHR45138">
    <property type="entry name" value="REGULATORY COMPONENTS OF SENSORY TRANSDUCTION SYSTEM"/>
    <property type="match status" value="1"/>
</dbReference>
<dbReference type="SUPFAM" id="SSF55073">
    <property type="entry name" value="Nucleotide cyclase"/>
    <property type="match status" value="1"/>
</dbReference>
<evidence type="ECO:0000259" key="1">
    <source>
        <dbReference type="PROSITE" id="PS50887"/>
    </source>
</evidence>
<dbReference type="Gene3D" id="3.30.450.40">
    <property type="match status" value="2"/>
</dbReference>
<evidence type="ECO:0000313" key="3">
    <source>
        <dbReference type="Proteomes" id="UP000036867"/>
    </source>
</evidence>
<dbReference type="SUPFAM" id="SSF55781">
    <property type="entry name" value="GAF domain-like"/>
    <property type="match status" value="2"/>
</dbReference>